<dbReference type="InterPro" id="IPR001810">
    <property type="entry name" value="F-box_dom"/>
</dbReference>
<dbReference type="AlphaFoldDB" id="A0A165Z1B1"/>
<dbReference type="InterPro" id="IPR036047">
    <property type="entry name" value="F-box-like_dom_sf"/>
</dbReference>
<dbReference type="PANTHER" id="PTHR38926">
    <property type="entry name" value="F-BOX DOMAIN CONTAINING PROTEIN, EXPRESSED"/>
    <property type="match status" value="1"/>
</dbReference>
<dbReference type="SUPFAM" id="SSF81383">
    <property type="entry name" value="F-box domain"/>
    <property type="match status" value="1"/>
</dbReference>
<proteinExistence type="predicted"/>
<protein>
    <recommendedName>
        <fullName evidence="1">F-box domain-containing protein</fullName>
    </recommendedName>
</protein>
<dbReference type="PANTHER" id="PTHR38926:SF5">
    <property type="entry name" value="F-BOX AND LEUCINE-RICH REPEAT PROTEIN 6"/>
    <property type="match status" value="1"/>
</dbReference>
<keyword evidence="3" id="KW-1185">Reference proteome</keyword>
<dbReference type="InterPro" id="IPR032675">
    <property type="entry name" value="LRR_dom_sf"/>
</dbReference>
<dbReference type="SUPFAM" id="SSF52047">
    <property type="entry name" value="RNI-like"/>
    <property type="match status" value="1"/>
</dbReference>
<gene>
    <name evidence="2" type="ORF">SISSUDRAFT_1036761</name>
</gene>
<dbReference type="Gene3D" id="1.20.1280.50">
    <property type="match status" value="1"/>
</dbReference>
<evidence type="ECO:0000259" key="1">
    <source>
        <dbReference type="Pfam" id="PF12937"/>
    </source>
</evidence>
<dbReference type="Pfam" id="PF12937">
    <property type="entry name" value="F-box-like"/>
    <property type="match status" value="1"/>
</dbReference>
<sequence>MPMHAAPAYQAAWKSLPRPSHRHLKFETRRKKITFAAVVTHFFGPIMMAGQPSPGDNATPSSNHRVTPLNHVEVSEDSQIQNNDPHTTASNRAQNLQIPIHTLPDEILLQILSITVDLIEGEPPSNQLEIFNWRYLTSVCSRWREIMIDTASFWTTICIDWPPSLLNLFDARTKHAPLNIITKRAIISESSTGETARRLIITNSSRIRHLSVTCWVPTFDNSGSVASFMGQEIGDILFPQLTHAKFTDCGRISTLTHRPIFRLNAPRLRELKLDGVILQPTHLANMIHLTTLTVRDVSLGAREITLALESCPHLEYFEIENYVLPGPSRSSLDSHPISLPRMKQLIIRNLNWDDIISIVQRAKAPSSTHISLGISNGDVGNRSGDFEAKIAGLLRPRLQFYDRAELGVGYLRLYSHAETANSIVIQFWDWTADPDTSALLLSYFSEARTEHFTTVRMYGTHRNELPNTNGLFSTFSKWQNLSYLSMVLCGQLSNFFAAFRTDVVLCPRLRRLDITHSRFYPLELMEFLQDRQSRAIRIEYLTIDTRGEDEMEYKYEEYVGKLIEIPAEVHVPRGVDEVLDDP</sequence>
<evidence type="ECO:0000313" key="2">
    <source>
        <dbReference type="EMBL" id="KZT33828.1"/>
    </source>
</evidence>
<name>A0A165Z1B1_9AGAM</name>
<feature type="domain" description="F-box" evidence="1">
    <location>
        <begin position="101"/>
        <end position="159"/>
    </location>
</feature>
<dbReference type="Gene3D" id="3.80.10.10">
    <property type="entry name" value="Ribonuclease Inhibitor"/>
    <property type="match status" value="1"/>
</dbReference>
<dbReference type="OrthoDB" id="3038402at2759"/>
<organism evidence="2 3">
    <name type="scientific">Sistotremastrum suecicum HHB10207 ss-3</name>
    <dbReference type="NCBI Taxonomy" id="1314776"/>
    <lineage>
        <taxon>Eukaryota</taxon>
        <taxon>Fungi</taxon>
        <taxon>Dikarya</taxon>
        <taxon>Basidiomycota</taxon>
        <taxon>Agaricomycotina</taxon>
        <taxon>Agaricomycetes</taxon>
        <taxon>Sistotremastrales</taxon>
        <taxon>Sistotremastraceae</taxon>
        <taxon>Sistotremastrum</taxon>
    </lineage>
</organism>
<evidence type="ECO:0000313" key="3">
    <source>
        <dbReference type="Proteomes" id="UP000076798"/>
    </source>
</evidence>
<reference evidence="2 3" key="1">
    <citation type="journal article" date="2016" name="Mol. Biol. Evol.">
        <title>Comparative Genomics of Early-Diverging Mushroom-Forming Fungi Provides Insights into the Origins of Lignocellulose Decay Capabilities.</title>
        <authorList>
            <person name="Nagy L.G."/>
            <person name="Riley R."/>
            <person name="Tritt A."/>
            <person name="Adam C."/>
            <person name="Daum C."/>
            <person name="Floudas D."/>
            <person name="Sun H."/>
            <person name="Yadav J.S."/>
            <person name="Pangilinan J."/>
            <person name="Larsson K.H."/>
            <person name="Matsuura K."/>
            <person name="Barry K."/>
            <person name="Labutti K."/>
            <person name="Kuo R."/>
            <person name="Ohm R.A."/>
            <person name="Bhattacharya S.S."/>
            <person name="Shirouzu T."/>
            <person name="Yoshinaga Y."/>
            <person name="Martin F.M."/>
            <person name="Grigoriev I.V."/>
            <person name="Hibbett D.S."/>
        </authorList>
    </citation>
    <scope>NUCLEOTIDE SEQUENCE [LARGE SCALE GENOMIC DNA]</scope>
    <source>
        <strain evidence="2 3">HHB10207 ss-3</strain>
    </source>
</reference>
<dbReference type="Proteomes" id="UP000076798">
    <property type="component" value="Unassembled WGS sequence"/>
</dbReference>
<dbReference type="EMBL" id="KV428216">
    <property type="protein sequence ID" value="KZT33828.1"/>
    <property type="molecule type" value="Genomic_DNA"/>
</dbReference>
<accession>A0A165Z1B1</accession>